<feature type="compositionally biased region" description="Basic and acidic residues" evidence="8">
    <location>
        <begin position="625"/>
        <end position="697"/>
    </location>
</feature>
<dbReference type="PROSITE" id="PS51366">
    <property type="entry name" value="MI"/>
    <property type="match status" value="1"/>
</dbReference>
<evidence type="ECO:0000256" key="8">
    <source>
        <dbReference type="SAM" id="MobiDB-lite"/>
    </source>
</evidence>
<dbReference type="GO" id="GO:0003743">
    <property type="term" value="F:translation initiation factor activity"/>
    <property type="evidence" value="ECO:0007669"/>
    <property type="project" value="UniProtKB-KW"/>
</dbReference>
<feature type="compositionally biased region" description="Basic and acidic residues" evidence="8">
    <location>
        <begin position="1"/>
        <end position="12"/>
    </location>
</feature>
<dbReference type="EMBL" id="MCOG01000014">
    <property type="protein sequence ID" value="ORY79643.1"/>
    <property type="molecule type" value="Genomic_DNA"/>
</dbReference>
<feature type="region of interest" description="Disordered" evidence="8">
    <location>
        <begin position="199"/>
        <end position="366"/>
    </location>
</feature>
<keyword evidence="11" id="KW-1185">Reference proteome</keyword>
<comment type="caution">
    <text evidence="10">The sequence shown here is derived from an EMBL/GenBank/DDBJ whole genome shotgun (WGS) entry which is preliminary data.</text>
</comment>
<feature type="compositionally biased region" description="Basic and acidic residues" evidence="8">
    <location>
        <begin position="447"/>
        <end position="459"/>
    </location>
</feature>
<keyword evidence="4" id="KW-0396">Initiation factor</keyword>
<feature type="compositionally biased region" description="Polar residues" evidence="8">
    <location>
        <begin position="1384"/>
        <end position="1396"/>
    </location>
</feature>
<feature type="compositionally biased region" description="Basic and acidic residues" evidence="8">
    <location>
        <begin position="592"/>
        <end position="617"/>
    </location>
</feature>
<evidence type="ECO:0000256" key="5">
    <source>
        <dbReference type="ARBA" id="ARBA00022553"/>
    </source>
</evidence>
<keyword evidence="7" id="KW-0648">Protein biosynthesis</keyword>
<protein>
    <recommendedName>
        <fullName evidence="9">MI domain-containing protein</fullName>
    </recommendedName>
</protein>
<dbReference type="InterPro" id="IPR003891">
    <property type="entry name" value="Initiation_fac_eIF4g_MI"/>
</dbReference>
<comment type="similarity">
    <text evidence="2">Belongs to the eukaryotic initiation factor 4G family.</text>
</comment>
<evidence type="ECO:0000313" key="11">
    <source>
        <dbReference type="Proteomes" id="UP000193920"/>
    </source>
</evidence>
<dbReference type="InterPro" id="IPR016024">
    <property type="entry name" value="ARM-type_fold"/>
</dbReference>
<dbReference type="Pfam" id="PF02847">
    <property type="entry name" value="MA3"/>
    <property type="match status" value="1"/>
</dbReference>
<dbReference type="FunFam" id="1.25.40.180:FF:000020">
    <property type="entry name" value="Eukaryotic translation initiation factor subunit"/>
    <property type="match status" value="1"/>
</dbReference>
<feature type="compositionally biased region" description="Polar residues" evidence="8">
    <location>
        <begin position="404"/>
        <end position="417"/>
    </location>
</feature>
<gene>
    <name evidence="10" type="ORF">LY90DRAFT_500663</name>
</gene>
<evidence type="ECO:0000313" key="10">
    <source>
        <dbReference type="EMBL" id="ORY79643.1"/>
    </source>
</evidence>
<dbReference type="Proteomes" id="UP000193920">
    <property type="component" value="Unassembled WGS sequence"/>
</dbReference>
<dbReference type="SUPFAM" id="SSF48371">
    <property type="entry name" value="ARM repeat"/>
    <property type="match status" value="3"/>
</dbReference>
<feature type="compositionally biased region" description="Low complexity" evidence="8">
    <location>
        <begin position="1406"/>
        <end position="1419"/>
    </location>
</feature>
<evidence type="ECO:0000256" key="3">
    <source>
        <dbReference type="ARBA" id="ARBA00022490"/>
    </source>
</evidence>
<feature type="compositionally biased region" description="Pro residues" evidence="8">
    <location>
        <begin position="346"/>
        <end position="365"/>
    </location>
</feature>
<dbReference type="Gene3D" id="1.25.40.180">
    <property type="match status" value="3"/>
</dbReference>
<feature type="compositionally biased region" description="Polar residues" evidence="8">
    <location>
        <begin position="328"/>
        <end position="337"/>
    </location>
</feature>
<feature type="compositionally biased region" description="Basic and acidic residues" evidence="8">
    <location>
        <begin position="1433"/>
        <end position="1442"/>
    </location>
</feature>
<comment type="subcellular location">
    <subcellularLocation>
        <location evidence="1">Cytoplasm</location>
    </subcellularLocation>
</comment>
<organism evidence="10 11">
    <name type="scientific">Neocallimastix californiae</name>
    <dbReference type="NCBI Taxonomy" id="1754190"/>
    <lineage>
        <taxon>Eukaryota</taxon>
        <taxon>Fungi</taxon>
        <taxon>Fungi incertae sedis</taxon>
        <taxon>Chytridiomycota</taxon>
        <taxon>Chytridiomycota incertae sedis</taxon>
        <taxon>Neocallimastigomycetes</taxon>
        <taxon>Neocallimastigales</taxon>
        <taxon>Neocallimastigaceae</taxon>
        <taxon>Neocallimastix</taxon>
    </lineage>
</organism>
<feature type="compositionally biased region" description="Low complexity" evidence="8">
    <location>
        <begin position="222"/>
        <end position="314"/>
    </location>
</feature>
<evidence type="ECO:0000256" key="6">
    <source>
        <dbReference type="ARBA" id="ARBA00022884"/>
    </source>
</evidence>
<sequence length="1874" mass="211777">MASKQSKYEETLSRNNSKLNKKMNTKRYSSNNNNNNDTLYGSNSQQSMSNNLSQGGNKKKPNNNRTIQGYFFMKFNNKNGSSSGSTNNNYGDSVPVRYKKGLIKNKPKPKGIVFGTVGSNDVDVKVDGSLNSPVVEQPDMHHPSIAAAINEAIPRTHSAPPSIIQQQRKQNGHMEPKNEVNSNLGPHHFQNQHVQQHHQIHNQQRQMHPPRGQQMPSRPISMQQNQGPIPPQQNMQSFMNNNNFNNNQNNNNNMPNNPNNNMNVNNYNINNRNSAQYNNQNYSNYPPYQVQHNNNYHMNHNNNHFPPPNHMNNNQFQGQPPHNKHQNGHPNQRNSVFNNRQNPRMNQPPPPPPPYGPMNYPPNQPPQMIYQPGPIYYQPPVYYAAPVIPQQYILQTSIPQSRPANKIKITNPNNNEEVNFKKESKPYNKPSPYIPPEPKSKAIKIVKPQDDKKDDKKTETPTSATTPQAKTDANDKKSAASTPTKISANSPIKTSSAPTSAIEKESAKKSGEIGEKEETQITDDKVVKENNAKVTPTVSTGLSTSAPATPSGEKTNSIKITSPSKGGPLKTPLSANAANAANVASSPLKIENIGEKESKELEASEPEKEVVVTEPKKPVKITPPKAEEKKEKEKPQTPKKEEKVKKEVKELKEVKEVKEEKAKVEEKVKEEEKPKKENEKKVDEVSASSEDKKDEIKIVGAAATEKENKATTPKETKVEKKEKEIEVETTTASDDKVKVEEKSKTPADSKPETPKKAEPAKKDNILNMPGSTFGKSLLKNNKMIKEPEELSSSPSQSQSQSQTHSPFMKSNGIMGVMGNIVNNQVNKMSAINQQRPINKVKQPYPKPASEYVLESDVSKIKYPDNIKVPTNEKDYPVYPKEFILSFKEKCIYRPENLKPEDVDSIMIGDKDKKRSSHIQPSKQNSTGNPMIRQGSNPANMNMPRNPSLMKGPNDLLMQNRVPSGHFNGPQGMAMGQPMAMGQGMPMGPGPQGIPMGQQMGPNGFRYPMQQIVNQVPGGMGNRQGSNGSRNRNMNNGGRMRNMQRQSKMGGPTIPMSDVVPLAKSENAWKPQLNSEKMIESIENEEEKKEAIKEQIFRKVKGILNKLTYEHFDSLSKQIIEIGITDEAILEGVINLVFDKALDEPNFGSLYAELCKSISDELPKIQSWMIDKKSENKNNLFRKLLLNKCQLEFEKEVKWTEENKITKPVAEMTDEEKNEWAAKETERIKVKRRSLGNIKFIGELFKLSMLSEKIMHQCVGKLLFSNIDNPEEEDLESLCNLMKTIGKKLDNNEKAQKHMNLYFEKIEELSKRKSIPSRIRFMLQDVYELRKDRWKSRTVTQGPKTIAQIHQDAEKEKKDMEKLRNSGRSGSGHNGMKNDYRRQSQDGWNTPKPQSRNAGDLSHFGKINSISSGSNNILLGPPKRGLGGFGWQNKKSDSSDMRKSGSGFSQKSSMSNSPVSQSPSFTSKNIFSTLNDESSDRRKSIDSGRSSSGGYRDRSPLRSMSNKPKMSEDQAKKRVENVLKEYLSNNDRQECILTCREVKDGGQSGVIMSILIDVASNKFKEYKNLADMNATLYEEEIISRDDIIDSLKKNVEFIGDMMIDVPKFNDIIGCFVAHLIERKAITFKDALDVSKIIDNRMVYGIKYFTSIISEYLSEFSENQLINAWKSSNVQAYEFIEDRIEDVLVNDPQDKIVDSSITVVWPLAAVAKYLKNNLDSKSPQEIIKYIEGQIDRNTLKSPTFIKIFISRCIKFVTSKTIFQSYLRPKDHSRELYKEKEEIITKIKPVITRFIDNNNSVDVIYSIQDFCLDSKYRMDEKNKITLFENLVRILINTEIINKSSLDNYTKDKRSSNNKNKIINSPSFSKFIESINQA</sequence>
<dbReference type="GO" id="GO:0016281">
    <property type="term" value="C:eukaryotic translation initiation factor 4F complex"/>
    <property type="evidence" value="ECO:0007669"/>
    <property type="project" value="TreeGrafter"/>
</dbReference>
<proteinExistence type="inferred from homology"/>
<evidence type="ECO:0000256" key="1">
    <source>
        <dbReference type="ARBA" id="ARBA00004496"/>
    </source>
</evidence>
<feature type="compositionally biased region" description="Polar residues" evidence="8">
    <location>
        <begin position="479"/>
        <end position="499"/>
    </location>
</feature>
<feature type="region of interest" description="Disordered" evidence="8">
    <location>
        <begin position="1"/>
        <end position="65"/>
    </location>
</feature>
<evidence type="ECO:0000259" key="9">
    <source>
        <dbReference type="PROSITE" id="PS51366"/>
    </source>
</evidence>
<dbReference type="STRING" id="1754190.A0A1Y2F6X9"/>
<feature type="domain" description="MI" evidence="9">
    <location>
        <begin position="1513"/>
        <end position="1634"/>
    </location>
</feature>
<feature type="region of interest" description="Disordered" evidence="8">
    <location>
        <begin position="1019"/>
        <end position="1057"/>
    </location>
</feature>
<dbReference type="SMART" id="SM00544">
    <property type="entry name" value="MA3"/>
    <property type="match status" value="1"/>
</dbReference>
<evidence type="ECO:0000256" key="7">
    <source>
        <dbReference type="ARBA" id="ARBA00022917"/>
    </source>
</evidence>
<feature type="region of interest" description="Disordered" evidence="8">
    <location>
        <begin position="1336"/>
        <end position="1514"/>
    </location>
</feature>
<feature type="compositionally biased region" description="Low complexity" evidence="8">
    <location>
        <begin position="31"/>
        <end position="56"/>
    </location>
</feature>
<dbReference type="InterPro" id="IPR003890">
    <property type="entry name" value="MIF4G-like_typ-3"/>
</dbReference>
<feature type="compositionally biased region" description="Low complexity" evidence="8">
    <location>
        <begin position="1443"/>
        <end position="1467"/>
    </location>
</feature>
<dbReference type="GO" id="GO:0003729">
    <property type="term" value="F:mRNA binding"/>
    <property type="evidence" value="ECO:0007669"/>
    <property type="project" value="TreeGrafter"/>
</dbReference>
<feature type="compositionally biased region" description="Low complexity" evidence="8">
    <location>
        <begin position="791"/>
        <end position="802"/>
    </location>
</feature>
<feature type="compositionally biased region" description="Polar residues" evidence="8">
    <location>
        <begin position="460"/>
        <end position="471"/>
    </location>
</feature>
<feature type="region of interest" description="Disordered" evidence="8">
    <location>
        <begin position="908"/>
        <end position="935"/>
    </location>
</feature>
<accession>A0A1Y2F6X9</accession>
<dbReference type="PANTHER" id="PTHR23253:SF9">
    <property type="entry name" value="EUKARYOTIC TRANSLATION INITIATION FACTOR 4 GAMMA 2"/>
    <property type="match status" value="1"/>
</dbReference>
<dbReference type="OrthoDB" id="514777at2759"/>
<dbReference type="GO" id="GO:0010494">
    <property type="term" value="C:cytoplasmic stress granule"/>
    <property type="evidence" value="ECO:0007669"/>
    <property type="project" value="UniProtKB-ARBA"/>
</dbReference>
<name>A0A1Y2F6X9_9FUNG</name>
<keyword evidence="3" id="KW-0963">Cytoplasm</keyword>
<feature type="compositionally biased region" description="Basic and acidic residues" evidence="8">
    <location>
        <begin position="704"/>
        <end position="726"/>
    </location>
</feature>
<feature type="compositionally biased region" description="Polar residues" evidence="8">
    <location>
        <begin position="917"/>
        <end position="935"/>
    </location>
</feature>
<evidence type="ECO:0000256" key="2">
    <source>
        <dbReference type="ARBA" id="ARBA00005775"/>
    </source>
</evidence>
<feature type="compositionally biased region" description="Basic and acidic residues" evidence="8">
    <location>
        <begin position="1350"/>
        <end position="1363"/>
    </location>
</feature>
<dbReference type="Pfam" id="PF02854">
    <property type="entry name" value="MIF4G"/>
    <property type="match status" value="1"/>
</dbReference>
<feature type="region of interest" description="Disordered" evidence="8">
    <location>
        <begin position="404"/>
        <end position="811"/>
    </location>
</feature>
<feature type="compositionally biased region" description="Basic and acidic residues" evidence="8">
    <location>
        <begin position="733"/>
        <end position="764"/>
    </location>
</feature>
<dbReference type="PANTHER" id="PTHR23253">
    <property type="entry name" value="EUKARYOTIC TRANSLATION INITIATION FACTOR 4 GAMMA"/>
    <property type="match status" value="1"/>
</dbReference>
<feature type="compositionally biased region" description="Polar residues" evidence="8">
    <location>
        <begin position="532"/>
        <end position="564"/>
    </location>
</feature>
<feature type="compositionally biased region" description="Low complexity" evidence="8">
    <location>
        <begin position="574"/>
        <end position="586"/>
    </location>
</feature>
<reference evidence="10 11" key="1">
    <citation type="submission" date="2016-08" db="EMBL/GenBank/DDBJ databases">
        <title>A Parts List for Fungal Cellulosomes Revealed by Comparative Genomics.</title>
        <authorList>
            <consortium name="DOE Joint Genome Institute"/>
            <person name="Haitjema C.H."/>
            <person name="Gilmore S.P."/>
            <person name="Henske J.K."/>
            <person name="Solomon K.V."/>
            <person name="De Groot R."/>
            <person name="Kuo A."/>
            <person name="Mondo S.J."/>
            <person name="Salamov A.A."/>
            <person name="Labutti K."/>
            <person name="Zhao Z."/>
            <person name="Chiniquy J."/>
            <person name="Barry K."/>
            <person name="Brewer H.M."/>
            <person name="Purvine S.O."/>
            <person name="Wright A.T."/>
            <person name="Boxma B."/>
            <person name="Van Alen T."/>
            <person name="Hackstein J.H."/>
            <person name="Baker S.E."/>
            <person name="Grigoriev I.V."/>
            <person name="O'Malley M.A."/>
        </authorList>
    </citation>
    <scope>NUCLEOTIDE SEQUENCE [LARGE SCALE GENOMIC DNA]</scope>
    <source>
        <strain evidence="10 11">G1</strain>
    </source>
</reference>
<dbReference type="SMART" id="SM00543">
    <property type="entry name" value="MIF4G"/>
    <property type="match status" value="1"/>
</dbReference>
<keyword evidence="5" id="KW-0597">Phosphoprotein</keyword>
<feature type="compositionally biased region" description="Low complexity" evidence="8">
    <location>
        <begin position="1022"/>
        <end position="1045"/>
    </location>
</feature>
<evidence type="ECO:0000256" key="4">
    <source>
        <dbReference type="ARBA" id="ARBA00022540"/>
    </source>
</evidence>
<feature type="compositionally biased region" description="Basic and acidic residues" evidence="8">
    <location>
        <begin position="502"/>
        <end position="531"/>
    </location>
</feature>
<keyword evidence="6" id="KW-0694">RNA-binding</keyword>